<name>A0A1B6DBY3_9HEMI</name>
<evidence type="ECO:0000256" key="2">
    <source>
        <dbReference type="ARBA" id="ARBA00023161"/>
    </source>
</evidence>
<organism evidence="6">
    <name type="scientific">Clastoptera arizonana</name>
    <name type="common">Arizona spittle bug</name>
    <dbReference type="NCBI Taxonomy" id="38151"/>
    <lineage>
        <taxon>Eukaryota</taxon>
        <taxon>Metazoa</taxon>
        <taxon>Ecdysozoa</taxon>
        <taxon>Arthropoda</taxon>
        <taxon>Hexapoda</taxon>
        <taxon>Insecta</taxon>
        <taxon>Pterygota</taxon>
        <taxon>Neoptera</taxon>
        <taxon>Paraneoptera</taxon>
        <taxon>Hemiptera</taxon>
        <taxon>Auchenorrhyncha</taxon>
        <taxon>Cercopoidea</taxon>
        <taxon>Clastopteridae</taxon>
        <taxon>Clastoptera</taxon>
    </lineage>
</organism>
<feature type="region of interest" description="Disordered" evidence="5">
    <location>
        <begin position="274"/>
        <end position="300"/>
    </location>
</feature>
<protein>
    <recommendedName>
        <fullName evidence="3 4">Nonsense-mediated mRNA decay factor SMG8</fullName>
    </recommendedName>
</protein>
<gene>
    <name evidence="6" type="ORF">g.37572</name>
</gene>
<reference evidence="6" key="1">
    <citation type="submission" date="2015-12" db="EMBL/GenBank/DDBJ databases">
        <title>De novo transcriptome assembly of four potential Pierce s Disease insect vectors from Arizona vineyards.</title>
        <authorList>
            <person name="Tassone E.E."/>
        </authorList>
    </citation>
    <scope>NUCLEOTIDE SEQUENCE</scope>
</reference>
<dbReference type="PANTHER" id="PTHR13091:SF0">
    <property type="entry name" value="NONSENSE-MEDIATED MRNA DECAY FACTOR SMG8"/>
    <property type="match status" value="1"/>
</dbReference>
<evidence type="ECO:0000313" key="6">
    <source>
        <dbReference type="EMBL" id="JAS23211.1"/>
    </source>
</evidence>
<evidence type="ECO:0000256" key="5">
    <source>
        <dbReference type="SAM" id="MobiDB-lite"/>
    </source>
</evidence>
<evidence type="ECO:0000256" key="1">
    <source>
        <dbReference type="ARBA" id="ARBA00006443"/>
    </source>
</evidence>
<accession>A0A1B6DBY3</accession>
<dbReference type="InterPro" id="IPR019354">
    <property type="entry name" value="SMG8-like"/>
</dbReference>
<keyword evidence="2 4" id="KW-0866">Nonsense-mediated mRNA decay</keyword>
<dbReference type="EMBL" id="GEDC01014087">
    <property type="protein sequence ID" value="JAS23211.1"/>
    <property type="molecule type" value="Transcribed_RNA"/>
</dbReference>
<proteinExistence type="inferred from homology"/>
<evidence type="ECO:0000256" key="3">
    <source>
        <dbReference type="ARBA" id="ARBA00029509"/>
    </source>
</evidence>
<comment type="similarity">
    <text evidence="1 4">Belongs to the SMG8 family.</text>
</comment>
<dbReference type="Pfam" id="PF10220">
    <property type="entry name" value="Smg8_Smg9"/>
    <property type="match status" value="1"/>
</dbReference>
<evidence type="ECO:0000256" key="4">
    <source>
        <dbReference type="RuleBase" id="RU367133"/>
    </source>
</evidence>
<sequence>MCEVLSLTGNPCTKPLHKGGSGETSIHEADTNFKAELPIMEHCSGVRYISACNCGRKQGSREDPFTVRNANYDFYQLLGSECGCEMLDRIVFPVFEPSTKDFKAAQLFSNHSQGSKLKDISTCCKDLSNQHGNTQGLSLVHSGDGDSDLMIGDPNLNAEAATVHPQISDTSFTENNHHIVIQVAETEVESSKEKFLVRQPSTTEYLPGMLNSESPGSLLPQFPSWSLVCLGPSSLYSHNLGLQEQQQAGLLMGSAYLLPWDVTVRLEQQQKDKFWPPVGEPNRLKQSQSLGLSKGRKSKGTKDLSEFNVKIFIGVEYECPRGHRFMCSAPDRVLKTSGTGLVKDNGNKVTGCDMPLYFPCPCTNTKPLIAQLMRVHVVTPKAPVHVTLDPKVQPAPSPCPTFVTGCQEPMRLSQSAYWVLRLPYVYVGERGTYLPPKDPVPPDYGKLLTGMYGIVEISDNKL</sequence>
<dbReference type="GO" id="GO:0000184">
    <property type="term" value="P:nuclear-transcribed mRNA catabolic process, nonsense-mediated decay"/>
    <property type="evidence" value="ECO:0007669"/>
    <property type="project" value="UniProtKB-UniRule"/>
</dbReference>
<dbReference type="AlphaFoldDB" id="A0A1B6DBY3"/>
<comment type="function">
    <text evidence="4">Involved in nonsense-mediated decay (NMD) of mRNAs containing premature stop codons.</text>
</comment>
<dbReference type="PANTHER" id="PTHR13091">
    <property type="entry name" value="AMPLIFIED IN BREAST CANCER 2-RELATED"/>
    <property type="match status" value="1"/>
</dbReference>